<reference evidence="3" key="1">
    <citation type="submission" date="2022-10" db="EMBL/GenBank/DDBJ databases">
        <title>The complete genomes of actinobacterial strains from the NBC collection.</title>
        <authorList>
            <person name="Joergensen T.S."/>
            <person name="Alvarez Arevalo M."/>
            <person name="Sterndorff E.B."/>
            <person name="Faurdal D."/>
            <person name="Vuksanovic O."/>
            <person name="Mourched A.-S."/>
            <person name="Charusanti P."/>
            <person name="Shaw S."/>
            <person name="Blin K."/>
            <person name="Weber T."/>
        </authorList>
    </citation>
    <scope>NUCLEOTIDE SEQUENCE</scope>
    <source>
        <strain evidence="3">NBC_00283</strain>
    </source>
</reference>
<accession>A0ABZ1RTT3</accession>
<keyword evidence="4" id="KW-1185">Reference proteome</keyword>
<dbReference type="RefSeq" id="WP_190031886.1">
    <property type="nucleotide sequence ID" value="NZ_BMVE01000010.1"/>
</dbReference>
<feature type="domain" description="Flavin reductase like" evidence="2">
    <location>
        <begin position="19"/>
        <end position="164"/>
    </location>
</feature>
<evidence type="ECO:0000256" key="1">
    <source>
        <dbReference type="ARBA" id="ARBA00023002"/>
    </source>
</evidence>
<name>A0ABZ1RTT3_9ACTN</name>
<gene>
    <name evidence="3" type="ORF">OHU17_32605</name>
</gene>
<dbReference type="InterPro" id="IPR002563">
    <property type="entry name" value="Flavin_Rdtase-like_dom"/>
</dbReference>
<evidence type="ECO:0000259" key="2">
    <source>
        <dbReference type="SMART" id="SM00903"/>
    </source>
</evidence>
<dbReference type="EMBL" id="CP108057">
    <property type="protein sequence ID" value="WUO50200.1"/>
    <property type="molecule type" value="Genomic_DNA"/>
</dbReference>
<evidence type="ECO:0000313" key="4">
    <source>
        <dbReference type="Proteomes" id="UP001432075"/>
    </source>
</evidence>
<dbReference type="SUPFAM" id="SSF50475">
    <property type="entry name" value="FMN-binding split barrel"/>
    <property type="match status" value="1"/>
</dbReference>
<dbReference type="InterPro" id="IPR050268">
    <property type="entry name" value="NADH-dep_flavin_reductase"/>
</dbReference>
<proteinExistence type="predicted"/>
<sequence>MTGSDPELVAFAEPPDGTMYVVTAAAADGARAGCLVGFASQCSIHPPRFVVWLSTANHTLRVAREASFLAVHVLGGDQRELAELFGTECGARVDKFARVPWRPSADGAPVLSEARAWFVGRIEQRMEDTGDHVGFLLAPVEQSPDRDAGPAPRLLALRDVEGLTPGHPA</sequence>
<dbReference type="PANTHER" id="PTHR30466:SF15">
    <property type="entry name" value="POSSIBLE OXIDOREDUCTASE"/>
    <property type="match status" value="1"/>
</dbReference>
<dbReference type="SMART" id="SM00903">
    <property type="entry name" value="Flavin_Reduct"/>
    <property type="match status" value="1"/>
</dbReference>
<dbReference type="Gene3D" id="2.30.110.10">
    <property type="entry name" value="Electron Transport, Fmn-binding Protein, Chain A"/>
    <property type="match status" value="1"/>
</dbReference>
<dbReference type="Pfam" id="PF01613">
    <property type="entry name" value="Flavin_Reduct"/>
    <property type="match status" value="1"/>
</dbReference>
<protein>
    <submittedName>
        <fullName evidence="3">Flavin reductase family protein</fullName>
    </submittedName>
</protein>
<keyword evidence="1" id="KW-0560">Oxidoreductase</keyword>
<dbReference type="PANTHER" id="PTHR30466">
    <property type="entry name" value="FLAVIN REDUCTASE"/>
    <property type="match status" value="1"/>
</dbReference>
<dbReference type="InterPro" id="IPR012349">
    <property type="entry name" value="Split_barrel_FMN-bd"/>
</dbReference>
<evidence type="ECO:0000313" key="3">
    <source>
        <dbReference type="EMBL" id="WUO50200.1"/>
    </source>
</evidence>
<organism evidence="3 4">
    <name type="scientific">Streptomyces goshikiensis</name>
    <dbReference type="NCBI Taxonomy" id="1942"/>
    <lineage>
        <taxon>Bacteria</taxon>
        <taxon>Bacillati</taxon>
        <taxon>Actinomycetota</taxon>
        <taxon>Actinomycetes</taxon>
        <taxon>Kitasatosporales</taxon>
        <taxon>Streptomycetaceae</taxon>
        <taxon>Streptomyces</taxon>
    </lineage>
</organism>
<dbReference type="Proteomes" id="UP001432075">
    <property type="component" value="Chromosome"/>
</dbReference>